<reference evidence="1" key="1">
    <citation type="submission" date="2022-10" db="EMBL/GenBank/DDBJ databases">
        <title>Description of microaerobic benzene degrading bacteria.</title>
        <authorList>
            <person name="Bedics A."/>
            <person name="Tancsics A."/>
            <person name="Banerjee S."/>
        </authorList>
    </citation>
    <scope>NUCLEOTIDE SEQUENCE</scope>
    <source>
        <strain evidence="1">D2M1</strain>
    </source>
</reference>
<evidence type="ECO:0000313" key="2">
    <source>
        <dbReference type="Proteomes" id="UP001148932"/>
    </source>
</evidence>
<dbReference type="Gene3D" id="3.10.450.50">
    <property type="match status" value="1"/>
</dbReference>
<protein>
    <submittedName>
        <fullName evidence="1">SEC-C metal-binding domain-containing protein</fullName>
    </submittedName>
</protein>
<dbReference type="RefSeq" id="WP_274112305.1">
    <property type="nucleotide sequence ID" value="NZ_JAPCKI010000011.1"/>
</dbReference>
<accession>A0ABT5RZQ7</accession>
<keyword evidence="2" id="KW-1185">Reference proteome</keyword>
<gene>
    <name evidence="1" type="ORF">OIN59_17280</name>
</gene>
<comment type="caution">
    <text evidence="1">The sequence shown here is derived from an EMBL/GenBank/DDBJ whole genome shotgun (WGS) entry which is preliminary data.</text>
</comment>
<evidence type="ECO:0000313" key="1">
    <source>
        <dbReference type="EMBL" id="MDD2179192.1"/>
    </source>
</evidence>
<dbReference type="Proteomes" id="UP001148932">
    <property type="component" value="Unassembled WGS sequence"/>
</dbReference>
<dbReference type="SUPFAM" id="SSF103642">
    <property type="entry name" value="Sec-C motif"/>
    <property type="match status" value="1"/>
</dbReference>
<dbReference type="Pfam" id="PF02810">
    <property type="entry name" value="SEC-C"/>
    <property type="match status" value="1"/>
</dbReference>
<dbReference type="InterPro" id="IPR004027">
    <property type="entry name" value="SEC_C_motif"/>
</dbReference>
<sequence length="510" mass="58825">MLKKITKSSGFNDSERALAKLCSRTFLDLWSYPSLWKPEGKKGINGVGTELCDVTIVFGNSIILFSDKDIKFHSDIDATTAWKRWRKKAIDSSRRQLFGAMKWLKERPQDVYLDPECKERFPFIEADEEYEFYLVAVTRNTYEATARYFGGNSSGSLMLHSLENYPEEETPFCVRDNRKEHYVHVFDEVSMKMVLQELDTAPDFIKYLKDKEHAVRQLRYRIIPGEEAFLGTYMLQNGPLVQRPFEKIAGAASGDFDFLQVSEGEWDAYSSSGLQAHRRQLNRGSAFWDDFITLFCKAILEGYAPNPLGATANMHEIAVRSLASVSRHSRIILSETYQAKVKETPRHVRSSRIWHTENKDQLIILVLTPRRQGKTYEEYREERRQWMQSYCYAAKVRFPSKSYFTAIGTEPGIGDIRSEDVFTLHIPELSPEELESTKKLMKEENILNDTWQTKRSIYSQDTDIRKPIRNQLVTPGRNDPCGCGSGKKYKKCCLGRGYDMGAVHGLVHPR</sequence>
<name>A0ABT5RZQ7_9BURK</name>
<proteinExistence type="predicted"/>
<organism evidence="1 2">
    <name type="scientific">Acidovorax benzenivorans</name>
    <dbReference type="NCBI Taxonomy" id="2987520"/>
    <lineage>
        <taxon>Bacteria</taxon>
        <taxon>Pseudomonadati</taxon>
        <taxon>Pseudomonadota</taxon>
        <taxon>Betaproteobacteria</taxon>
        <taxon>Burkholderiales</taxon>
        <taxon>Comamonadaceae</taxon>
        <taxon>Acidovorax</taxon>
    </lineage>
</organism>
<dbReference type="EMBL" id="JAPCKI010000011">
    <property type="protein sequence ID" value="MDD2179192.1"/>
    <property type="molecule type" value="Genomic_DNA"/>
</dbReference>